<comment type="subcellular location">
    <subcellularLocation>
        <location evidence="1">Membrane</location>
        <topology evidence="1">Multi-pass membrane protein</topology>
    </subcellularLocation>
</comment>
<comment type="caution">
    <text evidence="7">The sequence shown here is derived from an EMBL/GenBank/DDBJ whole genome shotgun (WGS) entry which is preliminary data.</text>
</comment>
<evidence type="ECO:0000259" key="6">
    <source>
        <dbReference type="Pfam" id="PF04932"/>
    </source>
</evidence>
<dbReference type="EMBL" id="JANIBM010000038">
    <property type="protein sequence ID" value="MCQ8183169.1"/>
    <property type="molecule type" value="Genomic_DNA"/>
</dbReference>
<dbReference type="PANTHER" id="PTHR37422">
    <property type="entry name" value="TEICHURONIC ACID BIOSYNTHESIS PROTEIN TUAE"/>
    <property type="match status" value="1"/>
</dbReference>
<evidence type="ECO:0000256" key="2">
    <source>
        <dbReference type="ARBA" id="ARBA00022692"/>
    </source>
</evidence>
<dbReference type="InterPro" id="IPR007016">
    <property type="entry name" value="O-antigen_ligase-rel_domated"/>
</dbReference>
<evidence type="ECO:0000313" key="8">
    <source>
        <dbReference type="Proteomes" id="UP001524569"/>
    </source>
</evidence>
<feature type="transmembrane region" description="Helical" evidence="5">
    <location>
        <begin position="148"/>
        <end position="166"/>
    </location>
</feature>
<dbReference type="Proteomes" id="UP001524569">
    <property type="component" value="Unassembled WGS sequence"/>
</dbReference>
<protein>
    <submittedName>
        <fullName evidence="7">O-antigen ligase family protein</fullName>
    </submittedName>
</protein>
<feature type="transmembrane region" description="Helical" evidence="5">
    <location>
        <begin position="120"/>
        <end position="136"/>
    </location>
</feature>
<accession>A0ABT1UN96</accession>
<evidence type="ECO:0000256" key="3">
    <source>
        <dbReference type="ARBA" id="ARBA00022989"/>
    </source>
</evidence>
<dbReference type="PANTHER" id="PTHR37422:SF13">
    <property type="entry name" value="LIPOPOLYSACCHARIDE BIOSYNTHESIS PROTEIN PA4999-RELATED"/>
    <property type="match status" value="1"/>
</dbReference>
<feature type="transmembrane region" description="Helical" evidence="5">
    <location>
        <begin position="262"/>
        <end position="282"/>
    </location>
</feature>
<dbReference type="RefSeq" id="WP_256612394.1">
    <property type="nucleotide sequence ID" value="NZ_JANIBM010000038.1"/>
</dbReference>
<evidence type="ECO:0000256" key="1">
    <source>
        <dbReference type="ARBA" id="ARBA00004141"/>
    </source>
</evidence>
<evidence type="ECO:0000256" key="4">
    <source>
        <dbReference type="ARBA" id="ARBA00023136"/>
    </source>
</evidence>
<dbReference type="Pfam" id="PF04932">
    <property type="entry name" value="Wzy_C"/>
    <property type="match status" value="1"/>
</dbReference>
<proteinExistence type="predicted"/>
<feature type="domain" description="O-antigen ligase-related" evidence="6">
    <location>
        <begin position="106"/>
        <end position="246"/>
    </location>
</feature>
<evidence type="ECO:0000256" key="5">
    <source>
        <dbReference type="SAM" id="Phobius"/>
    </source>
</evidence>
<reference evidence="7 8" key="1">
    <citation type="submission" date="2022-07" db="EMBL/GenBank/DDBJ databases">
        <title>Methylomonas rivi sp. nov., Methylomonas rosea sp. nov., Methylomonas aureus sp. nov. and Methylomonas subterranea sp. nov., four novel methanotrophs isolated from a freshwater creek and the deep terrestrial subsurface.</title>
        <authorList>
            <person name="Abin C."/>
            <person name="Sankaranarayanan K."/>
            <person name="Garner C."/>
            <person name="Sindelar R."/>
            <person name="Kotary K."/>
            <person name="Garner R."/>
            <person name="Barclay S."/>
            <person name="Lawson P."/>
            <person name="Krumholz L."/>
        </authorList>
    </citation>
    <scope>NUCLEOTIDE SEQUENCE [LARGE SCALE GENOMIC DNA]</scope>
    <source>
        <strain evidence="7 8">SURF-1</strain>
    </source>
</reference>
<dbReference type="InterPro" id="IPR051533">
    <property type="entry name" value="WaaL-like"/>
</dbReference>
<sequence>MIFIFLLSSLLIAIITALAFYDRHNQFLSWLFTLALIMVLASIFVALKYPKLGINSSDFAKVRWIGITDHPNKLGGLVLISIWCGVNLFFTKGGWGLLRRSVAAFSIVASAYVVLKADSMTSIVASLVAIISMIYFKLFGRASASVKAVLFVGVGLGGLVMTTFYMNSEEIVNKSLATSGRDTTFTGRSALWERGIQSFTDSPLVGHGFDNLDGLTKKYGIRMSHLHNGYIEVITKGGIVAMAMLLLIILKNFRNLLIIKAANPALFAFLATGFLGILVHNLAESSYLRGLNGLNLMFMLISSFLVVSVNNIDKLRKAV</sequence>
<keyword evidence="7" id="KW-0436">Ligase</keyword>
<feature type="transmembrane region" description="Helical" evidence="5">
    <location>
        <begin position="29"/>
        <end position="47"/>
    </location>
</feature>
<feature type="transmembrane region" description="Helical" evidence="5">
    <location>
        <begin position="97"/>
        <end position="114"/>
    </location>
</feature>
<dbReference type="GO" id="GO:0016874">
    <property type="term" value="F:ligase activity"/>
    <property type="evidence" value="ECO:0007669"/>
    <property type="project" value="UniProtKB-KW"/>
</dbReference>
<feature type="transmembrane region" description="Helical" evidence="5">
    <location>
        <begin position="294"/>
        <end position="312"/>
    </location>
</feature>
<evidence type="ECO:0000313" key="7">
    <source>
        <dbReference type="EMBL" id="MCQ8183169.1"/>
    </source>
</evidence>
<keyword evidence="3 5" id="KW-1133">Transmembrane helix</keyword>
<gene>
    <name evidence="7" type="ORF">NP603_18795</name>
</gene>
<feature type="transmembrane region" description="Helical" evidence="5">
    <location>
        <begin position="229"/>
        <end position="250"/>
    </location>
</feature>
<organism evidence="7 8">
    <name type="scientific">Methylomonas aurea</name>
    <dbReference type="NCBI Taxonomy" id="2952224"/>
    <lineage>
        <taxon>Bacteria</taxon>
        <taxon>Pseudomonadati</taxon>
        <taxon>Pseudomonadota</taxon>
        <taxon>Gammaproteobacteria</taxon>
        <taxon>Methylococcales</taxon>
        <taxon>Methylococcaceae</taxon>
        <taxon>Methylomonas</taxon>
    </lineage>
</organism>
<keyword evidence="8" id="KW-1185">Reference proteome</keyword>
<keyword evidence="2 5" id="KW-0812">Transmembrane</keyword>
<keyword evidence="4 5" id="KW-0472">Membrane</keyword>
<name>A0ABT1UN96_9GAMM</name>